<evidence type="ECO:0000313" key="2">
    <source>
        <dbReference type="Proteomes" id="UP001234297"/>
    </source>
</evidence>
<dbReference type="Proteomes" id="UP001234297">
    <property type="component" value="Chromosome 3"/>
</dbReference>
<keyword evidence="2" id="KW-1185">Reference proteome</keyword>
<comment type="caution">
    <text evidence="1">The sequence shown here is derived from an EMBL/GenBank/DDBJ whole genome shotgun (WGS) entry which is preliminary data.</text>
</comment>
<proteinExistence type="predicted"/>
<gene>
    <name evidence="1" type="ORF">MRB53_011850</name>
</gene>
<accession>A0ACC2LW41</accession>
<organism evidence="1 2">
    <name type="scientific">Persea americana</name>
    <name type="common">Avocado</name>
    <dbReference type="NCBI Taxonomy" id="3435"/>
    <lineage>
        <taxon>Eukaryota</taxon>
        <taxon>Viridiplantae</taxon>
        <taxon>Streptophyta</taxon>
        <taxon>Embryophyta</taxon>
        <taxon>Tracheophyta</taxon>
        <taxon>Spermatophyta</taxon>
        <taxon>Magnoliopsida</taxon>
        <taxon>Magnoliidae</taxon>
        <taxon>Laurales</taxon>
        <taxon>Lauraceae</taxon>
        <taxon>Persea</taxon>
    </lineage>
</organism>
<evidence type="ECO:0000313" key="1">
    <source>
        <dbReference type="EMBL" id="KAJ8637583.1"/>
    </source>
</evidence>
<reference evidence="1 2" key="1">
    <citation type="journal article" date="2022" name="Hortic Res">
        <title>A haplotype resolved chromosomal level avocado genome allows analysis of novel avocado genes.</title>
        <authorList>
            <person name="Nath O."/>
            <person name="Fletcher S.J."/>
            <person name="Hayward A."/>
            <person name="Shaw L.M."/>
            <person name="Masouleh A.K."/>
            <person name="Furtado A."/>
            <person name="Henry R.J."/>
            <person name="Mitter N."/>
        </authorList>
    </citation>
    <scope>NUCLEOTIDE SEQUENCE [LARGE SCALE GENOMIC DNA]</scope>
    <source>
        <strain evidence="2">cv. Hass</strain>
    </source>
</reference>
<sequence length="538" mass="59908">MFQKIVKTLTNNSQLNGLLSLLEKCKNLKQFKEFHAHLIKFHLLAGNPFPICRLLSATAISGDATLFAYACSIFHSITNRNTFMYNTMIRGYVQTENPIPAIFCYVDMLECRLPANNYTFPPLIKACTLLLPSSLHLGHFVHAHVVKFGFSDDGFVRSALVEFYSSNLDMGTAWKIFDGFWKRDVVLWTSMIDGYAKSGDMDSARYLFEEMPDRNVITWSVMIAGYNRVSNFGEALTVFEQMQETGMRPNESVLASVLTACAHIGALTQGLWVHSYTKLHGLDSNPILGTALTDMYAKCGCVDSAMSVFEDIPVKDTGAWNAIISGVAMNGNAKRSLELFYRMCVNGTKPNEVTFVAVLSACAHAGLVDEGIELFHQMSEAYGVKPHLEHQACVVDLLARAGHLEEAERFVEEKMGGFAGGDANVWGAILSACRVYRNVEVGNRVWRKLERLKLGDCGIYVLLYNIYREAGWEMEANRVRSLITEEGQKKKKPGCSLIEVDGGVEEFLASDLSHPQASQMLEMLDSLNNGVKWEGLCL</sequence>
<name>A0ACC2LW41_PERAE</name>
<dbReference type="EMBL" id="CM056811">
    <property type="protein sequence ID" value="KAJ8637583.1"/>
    <property type="molecule type" value="Genomic_DNA"/>
</dbReference>
<protein>
    <submittedName>
        <fullName evidence="1">Uncharacterized protein</fullName>
    </submittedName>
</protein>